<proteinExistence type="predicted"/>
<dbReference type="Proteomes" id="UP000622547">
    <property type="component" value="Unassembled WGS sequence"/>
</dbReference>
<dbReference type="PROSITE" id="PS50088">
    <property type="entry name" value="ANK_REPEAT"/>
    <property type="match status" value="1"/>
</dbReference>
<evidence type="ECO:0000313" key="3">
    <source>
        <dbReference type="Proteomes" id="UP000622547"/>
    </source>
</evidence>
<keyword evidence="3" id="KW-1185">Reference proteome</keyword>
<dbReference type="AlphaFoldDB" id="A0A8J3U604"/>
<evidence type="ECO:0000256" key="1">
    <source>
        <dbReference type="PROSITE-ProRule" id="PRU00023"/>
    </source>
</evidence>
<keyword evidence="1" id="KW-0040">ANK repeat</keyword>
<dbReference type="EMBL" id="BOOP01000020">
    <property type="protein sequence ID" value="GII39283.1"/>
    <property type="molecule type" value="Genomic_DNA"/>
</dbReference>
<sequence>MITIMEHDAAAHEPMSPAHLAVENGDLRELTRLLDAGADPDEVWSNMALLLHAIDMEADGATQTGEPLDASCTAVLLAYGADPERPGPDGTIPRLFAFHYRHGLAVRLLEAHIARRTAPNPCPELPPAEPRM</sequence>
<protein>
    <recommendedName>
        <fullName evidence="4">Ankyrin repeat domain-containing protein</fullName>
    </recommendedName>
</protein>
<dbReference type="RefSeq" id="WP_204074890.1">
    <property type="nucleotide sequence ID" value="NZ_BAABHI010000009.1"/>
</dbReference>
<dbReference type="SUPFAM" id="SSF48403">
    <property type="entry name" value="Ankyrin repeat"/>
    <property type="match status" value="1"/>
</dbReference>
<evidence type="ECO:0000313" key="2">
    <source>
        <dbReference type="EMBL" id="GII39283.1"/>
    </source>
</evidence>
<gene>
    <name evidence="2" type="ORF">Pph01_42860</name>
</gene>
<evidence type="ECO:0008006" key="4">
    <source>
        <dbReference type="Google" id="ProtNLM"/>
    </source>
</evidence>
<accession>A0A8J3U604</accession>
<dbReference type="InterPro" id="IPR002110">
    <property type="entry name" value="Ankyrin_rpt"/>
</dbReference>
<feature type="repeat" description="ANK" evidence="1">
    <location>
        <begin position="13"/>
        <end position="41"/>
    </location>
</feature>
<comment type="caution">
    <text evidence="2">The sequence shown here is derived from an EMBL/GenBank/DDBJ whole genome shotgun (WGS) entry which is preliminary data.</text>
</comment>
<organism evidence="2 3">
    <name type="scientific">Planotetraspora phitsanulokensis</name>
    <dbReference type="NCBI Taxonomy" id="575192"/>
    <lineage>
        <taxon>Bacteria</taxon>
        <taxon>Bacillati</taxon>
        <taxon>Actinomycetota</taxon>
        <taxon>Actinomycetes</taxon>
        <taxon>Streptosporangiales</taxon>
        <taxon>Streptosporangiaceae</taxon>
        <taxon>Planotetraspora</taxon>
    </lineage>
</organism>
<dbReference type="PROSITE" id="PS50297">
    <property type="entry name" value="ANK_REP_REGION"/>
    <property type="match status" value="1"/>
</dbReference>
<dbReference type="InterPro" id="IPR036770">
    <property type="entry name" value="Ankyrin_rpt-contain_sf"/>
</dbReference>
<dbReference type="Gene3D" id="1.25.40.20">
    <property type="entry name" value="Ankyrin repeat-containing domain"/>
    <property type="match status" value="1"/>
</dbReference>
<reference evidence="2 3" key="1">
    <citation type="submission" date="2021-01" db="EMBL/GenBank/DDBJ databases">
        <title>Whole genome shotgun sequence of Planotetraspora phitsanulokensis NBRC 104273.</title>
        <authorList>
            <person name="Komaki H."/>
            <person name="Tamura T."/>
        </authorList>
    </citation>
    <scope>NUCLEOTIDE SEQUENCE [LARGE SCALE GENOMIC DNA]</scope>
    <source>
        <strain evidence="2 3">NBRC 104273</strain>
    </source>
</reference>
<name>A0A8J3U604_9ACTN</name>